<dbReference type="EMBL" id="SNRW01012035">
    <property type="protein sequence ID" value="KAA6374361.1"/>
    <property type="molecule type" value="Genomic_DNA"/>
</dbReference>
<protein>
    <submittedName>
        <fullName evidence="1">Uncharacterized protein</fullName>
    </submittedName>
</protein>
<sequence length="96" mass="11282">MHSSCSIQLSRGKTGTLVGRPRLPRRMRTTLFYSLLFKLTHQTFNDPFKRLKNPRNLTTKFFFDLANKDKQASNEYMNCQIPSFITLFLPECLHLL</sequence>
<reference evidence="1 2" key="1">
    <citation type="submission" date="2019-03" db="EMBL/GenBank/DDBJ databases">
        <title>Single cell metagenomics reveals metabolic interactions within the superorganism composed of flagellate Streblomastix strix and complex community of Bacteroidetes bacteria on its surface.</title>
        <authorList>
            <person name="Treitli S.C."/>
            <person name="Kolisko M."/>
            <person name="Husnik F."/>
            <person name="Keeling P."/>
            <person name="Hampl V."/>
        </authorList>
    </citation>
    <scope>NUCLEOTIDE SEQUENCE [LARGE SCALE GENOMIC DNA]</scope>
    <source>
        <strain evidence="1">ST1C</strain>
    </source>
</reference>
<dbReference type="AlphaFoldDB" id="A0A5J4UWS6"/>
<proteinExistence type="predicted"/>
<name>A0A5J4UWS6_9EUKA</name>
<dbReference type="Proteomes" id="UP000324800">
    <property type="component" value="Unassembled WGS sequence"/>
</dbReference>
<evidence type="ECO:0000313" key="1">
    <source>
        <dbReference type="EMBL" id="KAA6374361.1"/>
    </source>
</evidence>
<comment type="caution">
    <text evidence="1">The sequence shown here is derived from an EMBL/GenBank/DDBJ whole genome shotgun (WGS) entry which is preliminary data.</text>
</comment>
<organism evidence="1 2">
    <name type="scientific">Streblomastix strix</name>
    <dbReference type="NCBI Taxonomy" id="222440"/>
    <lineage>
        <taxon>Eukaryota</taxon>
        <taxon>Metamonada</taxon>
        <taxon>Preaxostyla</taxon>
        <taxon>Oxymonadida</taxon>
        <taxon>Streblomastigidae</taxon>
        <taxon>Streblomastix</taxon>
    </lineage>
</organism>
<evidence type="ECO:0000313" key="2">
    <source>
        <dbReference type="Proteomes" id="UP000324800"/>
    </source>
</evidence>
<accession>A0A5J4UWS6</accession>
<gene>
    <name evidence="1" type="ORF">EZS28_030111</name>
</gene>